<gene>
    <name evidence="2" type="ORF">EV193_111189</name>
</gene>
<dbReference type="Gene3D" id="3.10.180.10">
    <property type="entry name" value="2,3-Dihydroxybiphenyl 1,2-Dioxygenase, domain 1"/>
    <property type="match status" value="1"/>
</dbReference>
<dbReference type="OrthoDB" id="9794917at2"/>
<sequence>MIHGVHKVVIGVVDQEKSKSFWTEKMGFTVARDLPYAEGSRWIEVLSPDGATRLVLDPNTPRRTEGMQDDLPHSNVFFYADDIEKTYEELSEKGVVFPTPPVKQPWGWWSTFEDEAGTRYALSQRD</sequence>
<reference evidence="2 3" key="1">
    <citation type="submission" date="2019-02" db="EMBL/GenBank/DDBJ databases">
        <title>Genomic Encyclopedia of Type Strains, Phase IV (KMG-IV): sequencing the most valuable type-strain genomes for metagenomic binning, comparative biology and taxonomic classification.</title>
        <authorList>
            <person name="Goeker M."/>
        </authorList>
    </citation>
    <scope>NUCLEOTIDE SEQUENCE [LARGE SCALE GENOMIC DNA]</scope>
    <source>
        <strain evidence="2 3">DSM 101727</strain>
    </source>
</reference>
<comment type="caution">
    <text evidence="2">The sequence shown here is derived from an EMBL/GenBank/DDBJ whole genome shotgun (WGS) entry which is preliminary data.</text>
</comment>
<dbReference type="GO" id="GO:0051213">
    <property type="term" value="F:dioxygenase activity"/>
    <property type="evidence" value="ECO:0007669"/>
    <property type="project" value="UniProtKB-KW"/>
</dbReference>
<dbReference type="InterPro" id="IPR004360">
    <property type="entry name" value="Glyas_Fos-R_dOase_dom"/>
</dbReference>
<name>A0A4Q7KEW3_9PSEU</name>
<evidence type="ECO:0000313" key="2">
    <source>
        <dbReference type="EMBL" id="RZS32804.1"/>
    </source>
</evidence>
<dbReference type="EMBL" id="SGWQ01000011">
    <property type="protein sequence ID" value="RZS32804.1"/>
    <property type="molecule type" value="Genomic_DNA"/>
</dbReference>
<dbReference type="InterPro" id="IPR029068">
    <property type="entry name" value="Glyas_Bleomycin-R_OHBP_Dase"/>
</dbReference>
<dbReference type="Proteomes" id="UP000294257">
    <property type="component" value="Unassembled WGS sequence"/>
</dbReference>
<dbReference type="PANTHER" id="PTHR36437:SF2">
    <property type="entry name" value="GLYOXALASE_BLEOMYCIN RESISTANCE PROTEIN_DIOXYGENASE"/>
    <property type="match status" value="1"/>
</dbReference>
<proteinExistence type="predicted"/>
<dbReference type="PANTHER" id="PTHR36437">
    <property type="entry name" value="GLYOXALASE/BLEOMYCIN RESISTANCE PROTEIN/DIOXYGENASE"/>
    <property type="match status" value="1"/>
</dbReference>
<evidence type="ECO:0000259" key="1">
    <source>
        <dbReference type="PROSITE" id="PS51819"/>
    </source>
</evidence>
<protein>
    <submittedName>
        <fullName evidence="2">Glyoxalase/bleomycin resistance protein/dioxygenase superfamily protein</fullName>
    </submittedName>
</protein>
<evidence type="ECO:0000313" key="3">
    <source>
        <dbReference type="Proteomes" id="UP000294257"/>
    </source>
</evidence>
<keyword evidence="3" id="KW-1185">Reference proteome</keyword>
<dbReference type="AlphaFoldDB" id="A0A4Q7KEW3"/>
<feature type="domain" description="VOC" evidence="1">
    <location>
        <begin position="4"/>
        <end position="125"/>
    </location>
</feature>
<dbReference type="PROSITE" id="PS51819">
    <property type="entry name" value="VOC"/>
    <property type="match status" value="1"/>
</dbReference>
<keyword evidence="2" id="KW-0560">Oxidoreductase</keyword>
<organism evidence="2 3">
    <name type="scientific">Herbihabitans rhizosphaerae</name>
    <dbReference type="NCBI Taxonomy" id="1872711"/>
    <lineage>
        <taxon>Bacteria</taxon>
        <taxon>Bacillati</taxon>
        <taxon>Actinomycetota</taxon>
        <taxon>Actinomycetes</taxon>
        <taxon>Pseudonocardiales</taxon>
        <taxon>Pseudonocardiaceae</taxon>
        <taxon>Herbihabitans</taxon>
    </lineage>
</organism>
<dbReference type="Pfam" id="PF00903">
    <property type="entry name" value="Glyoxalase"/>
    <property type="match status" value="1"/>
</dbReference>
<dbReference type="RefSeq" id="WP_130347753.1">
    <property type="nucleotide sequence ID" value="NZ_SGWQ01000011.1"/>
</dbReference>
<dbReference type="InterPro" id="IPR037523">
    <property type="entry name" value="VOC_core"/>
</dbReference>
<dbReference type="SUPFAM" id="SSF54593">
    <property type="entry name" value="Glyoxalase/Bleomycin resistance protein/Dihydroxybiphenyl dioxygenase"/>
    <property type="match status" value="1"/>
</dbReference>
<accession>A0A4Q7KEW3</accession>
<keyword evidence="2" id="KW-0223">Dioxygenase</keyword>